<dbReference type="GO" id="GO:0000978">
    <property type="term" value="F:RNA polymerase II cis-regulatory region sequence-specific DNA binding"/>
    <property type="evidence" value="ECO:0007669"/>
    <property type="project" value="TreeGrafter"/>
</dbReference>
<dbReference type="PANTHER" id="PTHR10071">
    <property type="entry name" value="TRANSCRIPTION FACTOR GATA FAMILY MEMBER"/>
    <property type="match status" value="1"/>
</dbReference>
<keyword evidence="4" id="KW-0862">Zinc</keyword>
<organism evidence="11">
    <name type="scientific">Medioppia subpectinata</name>
    <dbReference type="NCBI Taxonomy" id="1979941"/>
    <lineage>
        <taxon>Eukaryota</taxon>
        <taxon>Metazoa</taxon>
        <taxon>Ecdysozoa</taxon>
        <taxon>Arthropoda</taxon>
        <taxon>Chelicerata</taxon>
        <taxon>Arachnida</taxon>
        <taxon>Acari</taxon>
        <taxon>Acariformes</taxon>
        <taxon>Sarcoptiformes</taxon>
        <taxon>Oribatida</taxon>
        <taxon>Brachypylina</taxon>
        <taxon>Oppioidea</taxon>
        <taxon>Oppiidae</taxon>
        <taxon>Medioppia</taxon>
    </lineage>
</organism>
<dbReference type="GO" id="GO:0045165">
    <property type="term" value="P:cell fate commitment"/>
    <property type="evidence" value="ECO:0007669"/>
    <property type="project" value="TreeGrafter"/>
</dbReference>
<dbReference type="SMART" id="SM00401">
    <property type="entry name" value="ZnF_GATA"/>
    <property type="match status" value="3"/>
</dbReference>
<dbReference type="GO" id="GO:0008270">
    <property type="term" value="F:zinc ion binding"/>
    <property type="evidence" value="ECO:0007669"/>
    <property type="project" value="UniProtKB-KW"/>
</dbReference>
<dbReference type="InterPro" id="IPR000679">
    <property type="entry name" value="Znf_GATA"/>
</dbReference>
<proteinExistence type="predicted"/>
<evidence type="ECO:0000256" key="2">
    <source>
        <dbReference type="ARBA" id="ARBA00022723"/>
    </source>
</evidence>
<dbReference type="GO" id="GO:0005634">
    <property type="term" value="C:nucleus"/>
    <property type="evidence" value="ECO:0007669"/>
    <property type="project" value="UniProtKB-SubCell"/>
</dbReference>
<evidence type="ECO:0000313" key="12">
    <source>
        <dbReference type="Proteomes" id="UP000759131"/>
    </source>
</evidence>
<feature type="region of interest" description="Disordered" evidence="9">
    <location>
        <begin position="39"/>
        <end position="69"/>
    </location>
</feature>
<gene>
    <name evidence="11" type="ORF">OSB1V03_LOCUS893</name>
</gene>
<dbReference type="OrthoDB" id="6516750at2759"/>
<evidence type="ECO:0000256" key="3">
    <source>
        <dbReference type="ARBA" id="ARBA00022771"/>
    </source>
</evidence>
<dbReference type="PRINTS" id="PR00619">
    <property type="entry name" value="GATAZNFINGER"/>
</dbReference>
<protein>
    <recommendedName>
        <fullName evidence="10">GATA-type domain-containing protein</fullName>
    </recommendedName>
</protein>
<dbReference type="Pfam" id="PF00320">
    <property type="entry name" value="GATA"/>
    <property type="match status" value="3"/>
</dbReference>
<dbReference type="GO" id="GO:0045944">
    <property type="term" value="P:positive regulation of transcription by RNA polymerase II"/>
    <property type="evidence" value="ECO:0007669"/>
    <property type="project" value="TreeGrafter"/>
</dbReference>
<dbReference type="Proteomes" id="UP000759131">
    <property type="component" value="Unassembled WGS sequence"/>
</dbReference>
<dbReference type="PROSITE" id="PS00344">
    <property type="entry name" value="GATA_ZN_FINGER_1"/>
    <property type="match status" value="2"/>
</dbReference>
<evidence type="ECO:0000256" key="1">
    <source>
        <dbReference type="ARBA" id="ARBA00004123"/>
    </source>
</evidence>
<keyword evidence="6" id="KW-0804">Transcription</keyword>
<dbReference type="EMBL" id="CAJPIZ010000225">
    <property type="protein sequence ID" value="CAG2100836.1"/>
    <property type="molecule type" value="Genomic_DNA"/>
</dbReference>
<feature type="domain" description="GATA-type" evidence="10">
    <location>
        <begin position="393"/>
        <end position="423"/>
    </location>
</feature>
<dbReference type="SUPFAM" id="SSF57716">
    <property type="entry name" value="Glucocorticoid receptor-like (DNA-binding domain)"/>
    <property type="match status" value="3"/>
</dbReference>
<feature type="domain" description="GATA-type" evidence="10">
    <location>
        <begin position="114"/>
        <end position="152"/>
    </location>
</feature>
<sequence>MKRVSHKHINKKMAEDLDDNQGVMAVHKNNHMINTIDDHYYGDNSNDSGDEGHRNGNPLAINESKQRRRQYQRFRTDHRLTPFGDSLDYCLSQESDDNSECMAAANGVDLSLMRECVNCSTQKTSQWRTNGSGHYLCNACGLYKKYNGEDRPPASLVVSRKKNCSAPKQCSNCGTLTSSMWRRTANKEVACNACGLYYKLYGKYRPIEMRKDVVYPRNRYSKIAVNSDHLTDDIHSSHNTDESSVCGQVVVGAENSDFYKPFVAKTKKVKRKLKSIINTRNKLNIESTDDEKPIDFKHVRPLPSQPPSVSLISETSSAEPIISSFSDNHKERTLSTISDCFRQCAKCGANVVTQFGTHFGHYLCNDCGIPSQQFHQLDQNKTQSDSKTGAKKKTREMSCSNCGVKKSSEWRRNGSGDPVCNACVFSVMMRYNDHQSLDLWD</sequence>
<evidence type="ECO:0000256" key="7">
    <source>
        <dbReference type="ARBA" id="ARBA00023242"/>
    </source>
</evidence>
<dbReference type="InterPro" id="IPR039355">
    <property type="entry name" value="Transcription_factor_GATA"/>
</dbReference>
<name>A0A7R9KD00_9ACAR</name>
<dbReference type="Gene3D" id="3.30.50.10">
    <property type="entry name" value="Erythroid Transcription Factor GATA-1, subunit A"/>
    <property type="match status" value="3"/>
</dbReference>
<dbReference type="InterPro" id="IPR013088">
    <property type="entry name" value="Znf_NHR/GATA"/>
</dbReference>
<keyword evidence="12" id="KW-1185">Reference proteome</keyword>
<evidence type="ECO:0000256" key="8">
    <source>
        <dbReference type="PROSITE-ProRule" id="PRU00094"/>
    </source>
</evidence>
<keyword evidence="2" id="KW-0479">Metal-binding</keyword>
<evidence type="ECO:0000256" key="9">
    <source>
        <dbReference type="SAM" id="MobiDB-lite"/>
    </source>
</evidence>
<dbReference type="EMBL" id="OC854800">
    <property type="protein sequence ID" value="CAD7620406.1"/>
    <property type="molecule type" value="Genomic_DNA"/>
</dbReference>
<evidence type="ECO:0000256" key="4">
    <source>
        <dbReference type="ARBA" id="ARBA00022833"/>
    </source>
</evidence>
<dbReference type="GO" id="GO:0000981">
    <property type="term" value="F:DNA-binding transcription factor activity, RNA polymerase II-specific"/>
    <property type="evidence" value="ECO:0007669"/>
    <property type="project" value="TreeGrafter"/>
</dbReference>
<evidence type="ECO:0000313" key="11">
    <source>
        <dbReference type="EMBL" id="CAD7620406.1"/>
    </source>
</evidence>
<reference evidence="11" key="1">
    <citation type="submission" date="2020-11" db="EMBL/GenBank/DDBJ databases">
        <authorList>
            <person name="Tran Van P."/>
        </authorList>
    </citation>
    <scope>NUCLEOTIDE SEQUENCE</scope>
</reference>
<keyword evidence="3 8" id="KW-0863">Zinc-finger</keyword>
<evidence type="ECO:0000256" key="5">
    <source>
        <dbReference type="ARBA" id="ARBA00023015"/>
    </source>
</evidence>
<keyword evidence="5" id="KW-0805">Transcription regulation</keyword>
<dbReference type="PROSITE" id="PS50114">
    <property type="entry name" value="GATA_ZN_FINGER_2"/>
    <property type="match status" value="3"/>
</dbReference>
<evidence type="ECO:0000256" key="6">
    <source>
        <dbReference type="ARBA" id="ARBA00023163"/>
    </source>
</evidence>
<dbReference type="PANTHER" id="PTHR10071:SF281">
    <property type="entry name" value="BOX A-BINDING FACTOR-RELATED"/>
    <property type="match status" value="1"/>
</dbReference>
<feature type="domain" description="GATA-type" evidence="10">
    <location>
        <begin position="164"/>
        <end position="217"/>
    </location>
</feature>
<dbReference type="CDD" id="cd00202">
    <property type="entry name" value="ZnF_GATA"/>
    <property type="match status" value="3"/>
</dbReference>
<dbReference type="GO" id="GO:0000122">
    <property type="term" value="P:negative regulation of transcription by RNA polymerase II"/>
    <property type="evidence" value="ECO:0007669"/>
    <property type="project" value="TreeGrafter"/>
</dbReference>
<comment type="subcellular location">
    <subcellularLocation>
        <location evidence="1">Nucleus</location>
    </subcellularLocation>
</comment>
<keyword evidence="7" id="KW-0539">Nucleus</keyword>
<accession>A0A7R9KD00</accession>
<evidence type="ECO:0000259" key="10">
    <source>
        <dbReference type="PROSITE" id="PS50114"/>
    </source>
</evidence>
<dbReference type="AlphaFoldDB" id="A0A7R9KD00"/>